<dbReference type="InterPro" id="IPR050922">
    <property type="entry name" value="LytR/CpsA/Psr_CW_biosynth"/>
</dbReference>
<gene>
    <name evidence="4" type="ORF">H9942_06020</name>
</gene>
<keyword evidence="2" id="KW-0472">Membrane</keyword>
<dbReference type="Proteomes" id="UP000824214">
    <property type="component" value="Unassembled WGS sequence"/>
</dbReference>
<evidence type="ECO:0000256" key="1">
    <source>
        <dbReference type="ARBA" id="ARBA00006068"/>
    </source>
</evidence>
<feature type="domain" description="Cell envelope-related transcriptional attenuator" evidence="3">
    <location>
        <begin position="109"/>
        <end position="302"/>
    </location>
</feature>
<evidence type="ECO:0000256" key="2">
    <source>
        <dbReference type="SAM" id="Phobius"/>
    </source>
</evidence>
<evidence type="ECO:0000259" key="3">
    <source>
        <dbReference type="Pfam" id="PF03816"/>
    </source>
</evidence>
<organism evidence="4 5">
    <name type="scientific">Candidatus Acutalibacter ornithocaccae</name>
    <dbReference type="NCBI Taxonomy" id="2838416"/>
    <lineage>
        <taxon>Bacteria</taxon>
        <taxon>Bacillati</taxon>
        <taxon>Bacillota</taxon>
        <taxon>Clostridia</taxon>
        <taxon>Eubacteriales</taxon>
        <taxon>Acutalibacteraceae</taxon>
        <taxon>Acutalibacter</taxon>
    </lineage>
</organism>
<reference evidence="4" key="1">
    <citation type="journal article" date="2021" name="PeerJ">
        <title>Extensive microbial diversity within the chicken gut microbiome revealed by metagenomics and culture.</title>
        <authorList>
            <person name="Gilroy R."/>
            <person name="Ravi A."/>
            <person name="Getino M."/>
            <person name="Pursley I."/>
            <person name="Horton D.L."/>
            <person name="Alikhan N.F."/>
            <person name="Baker D."/>
            <person name="Gharbi K."/>
            <person name="Hall N."/>
            <person name="Watson M."/>
            <person name="Adriaenssens E.M."/>
            <person name="Foster-Nyarko E."/>
            <person name="Jarju S."/>
            <person name="Secka A."/>
            <person name="Antonio M."/>
            <person name="Oren A."/>
            <person name="Chaudhuri R.R."/>
            <person name="La Ragione R."/>
            <person name="Hildebrand F."/>
            <person name="Pallen M.J."/>
        </authorList>
    </citation>
    <scope>NUCLEOTIDE SEQUENCE</scope>
    <source>
        <strain evidence="4">ChiBcolR8-3208</strain>
    </source>
</reference>
<comment type="similarity">
    <text evidence="1">Belongs to the LytR/CpsA/Psr (LCP) family.</text>
</comment>
<proteinExistence type="inferred from homology"/>
<sequence>MARKNHAGSEGFEDVSSYSSSKEYKKRKKNRRRRAVLRGIAVFFCLVFILCGSGLVYVSTNILAGLTTTSIAKDDGALGIDTENIVMDNSIKNIALFGVDSRSNSFTGRSDVIMILSVDNRHGKLKLTSILRDSEVTIEGEGYQSYVNYTDKINAAYSLGGPELAIRTLNQNFGLDIRDYVTVNFAYMAAIVDAFGGVDITMTGEEVYQLNANLWALSQEVEDEKEKGSSSSDTVYAEIKATDYIPDVNGEINIQYGEYEDGTYHLNGNQAVAYGRIRYVGSDYARVVRQQTVFAALVDKVTELGWSDYPSVIQQMMPYCETSLDLSDVMGLAPILLTDFSISSISVPNVEYETDLFDDLDSYGTYHMIYDTSGAAKRISAFIYEEDSPYWEEYGDTSQEPDTTTAVGGN</sequence>
<keyword evidence="2" id="KW-1133">Transmembrane helix</keyword>
<accession>A0A9D2RYL2</accession>
<keyword evidence="2" id="KW-0812">Transmembrane</keyword>
<feature type="transmembrane region" description="Helical" evidence="2">
    <location>
        <begin position="35"/>
        <end position="58"/>
    </location>
</feature>
<dbReference type="Gene3D" id="3.40.630.190">
    <property type="entry name" value="LCP protein"/>
    <property type="match status" value="1"/>
</dbReference>
<dbReference type="NCBIfam" id="TIGR00350">
    <property type="entry name" value="lytR_cpsA_psr"/>
    <property type="match status" value="1"/>
</dbReference>
<dbReference type="AlphaFoldDB" id="A0A9D2RYL2"/>
<dbReference type="PANTHER" id="PTHR33392:SF6">
    <property type="entry name" value="POLYISOPRENYL-TEICHOIC ACID--PEPTIDOGLYCAN TEICHOIC ACID TRANSFERASE TAGU"/>
    <property type="match status" value="1"/>
</dbReference>
<comment type="caution">
    <text evidence="4">The sequence shown here is derived from an EMBL/GenBank/DDBJ whole genome shotgun (WGS) entry which is preliminary data.</text>
</comment>
<dbReference type="EMBL" id="DWXZ01000126">
    <property type="protein sequence ID" value="HJB37608.1"/>
    <property type="molecule type" value="Genomic_DNA"/>
</dbReference>
<protein>
    <submittedName>
        <fullName evidence="4">LCP family protein</fullName>
    </submittedName>
</protein>
<dbReference type="Pfam" id="PF03816">
    <property type="entry name" value="LytR_cpsA_psr"/>
    <property type="match status" value="1"/>
</dbReference>
<dbReference type="PANTHER" id="PTHR33392">
    <property type="entry name" value="POLYISOPRENYL-TEICHOIC ACID--PEPTIDOGLYCAN TEICHOIC ACID TRANSFERASE TAGU"/>
    <property type="match status" value="1"/>
</dbReference>
<reference evidence="4" key="2">
    <citation type="submission" date="2021-04" db="EMBL/GenBank/DDBJ databases">
        <authorList>
            <person name="Gilroy R."/>
        </authorList>
    </citation>
    <scope>NUCLEOTIDE SEQUENCE</scope>
    <source>
        <strain evidence="4">ChiBcolR8-3208</strain>
    </source>
</reference>
<evidence type="ECO:0000313" key="5">
    <source>
        <dbReference type="Proteomes" id="UP000824214"/>
    </source>
</evidence>
<evidence type="ECO:0000313" key="4">
    <source>
        <dbReference type="EMBL" id="HJB37608.1"/>
    </source>
</evidence>
<name>A0A9D2RYL2_9FIRM</name>
<dbReference type="InterPro" id="IPR004474">
    <property type="entry name" value="LytR_CpsA_psr"/>
</dbReference>